<feature type="transmembrane region" description="Helical" evidence="11">
    <location>
        <begin position="367"/>
        <end position="390"/>
    </location>
</feature>
<accession>A0A372GEM0</accession>
<comment type="caution">
    <text evidence="13">The sequence shown here is derived from an EMBL/GenBank/DDBJ whole genome shotgun (WGS) entry which is preliminary data.</text>
</comment>
<evidence type="ECO:0000256" key="10">
    <source>
        <dbReference type="ARBA" id="ARBA00023136"/>
    </source>
</evidence>
<evidence type="ECO:0000256" key="2">
    <source>
        <dbReference type="ARBA" id="ARBA00022475"/>
    </source>
</evidence>
<keyword evidence="9" id="KW-0482">Metalloprotease</keyword>
<evidence type="ECO:0000313" key="13">
    <source>
        <dbReference type="EMBL" id="RFS83549.1"/>
    </source>
</evidence>
<name>A0A372GEM0_9ACTN</name>
<evidence type="ECO:0000256" key="4">
    <source>
        <dbReference type="ARBA" id="ARBA00022692"/>
    </source>
</evidence>
<organism evidence="13 14">
    <name type="scientific">Actinomadura spongiicola</name>
    <dbReference type="NCBI Taxonomy" id="2303421"/>
    <lineage>
        <taxon>Bacteria</taxon>
        <taxon>Bacillati</taxon>
        <taxon>Actinomycetota</taxon>
        <taxon>Actinomycetes</taxon>
        <taxon>Streptosporangiales</taxon>
        <taxon>Thermomonosporaceae</taxon>
        <taxon>Actinomadura</taxon>
    </lineage>
</organism>
<dbReference type="Proteomes" id="UP000262882">
    <property type="component" value="Unassembled WGS sequence"/>
</dbReference>
<reference evidence="13 14" key="1">
    <citation type="submission" date="2018-08" db="EMBL/GenBank/DDBJ databases">
        <title>Actinomadura spongicola sp. nov., isolated from marine sponge Leucetta chagosensis.</title>
        <authorList>
            <person name="Li L."/>
            <person name="Lin H.W."/>
        </authorList>
    </citation>
    <scope>NUCLEOTIDE SEQUENCE [LARGE SCALE GENOMIC DNA]</scope>
    <source>
        <strain evidence="13 14">LHW52907</strain>
    </source>
</reference>
<keyword evidence="10 11" id="KW-0472">Membrane</keyword>
<comment type="cofactor">
    <cofactor evidence="1">
        <name>Zn(2+)</name>
        <dbReference type="ChEBI" id="CHEBI:29105"/>
    </cofactor>
</comment>
<evidence type="ECO:0000256" key="6">
    <source>
        <dbReference type="ARBA" id="ARBA00022801"/>
    </source>
</evidence>
<feature type="transmembrane region" description="Helical" evidence="11">
    <location>
        <begin position="85"/>
        <end position="105"/>
    </location>
</feature>
<feature type="transmembrane region" description="Helical" evidence="11">
    <location>
        <begin position="646"/>
        <end position="672"/>
    </location>
</feature>
<evidence type="ECO:0000256" key="8">
    <source>
        <dbReference type="ARBA" id="ARBA00022989"/>
    </source>
</evidence>
<feature type="transmembrane region" description="Helical" evidence="11">
    <location>
        <begin position="622"/>
        <end position="639"/>
    </location>
</feature>
<feature type="transmembrane region" description="Helical" evidence="11">
    <location>
        <begin position="12"/>
        <end position="33"/>
    </location>
</feature>
<feature type="transmembrane region" description="Helical" evidence="11">
    <location>
        <begin position="735"/>
        <end position="758"/>
    </location>
</feature>
<evidence type="ECO:0000256" key="5">
    <source>
        <dbReference type="ARBA" id="ARBA00022723"/>
    </source>
</evidence>
<dbReference type="GO" id="GO:0004222">
    <property type="term" value="F:metalloendopeptidase activity"/>
    <property type="evidence" value="ECO:0007669"/>
    <property type="project" value="InterPro"/>
</dbReference>
<keyword evidence="14" id="KW-1185">Reference proteome</keyword>
<dbReference type="GO" id="GO:0006508">
    <property type="term" value="P:proteolysis"/>
    <property type="evidence" value="ECO:0007669"/>
    <property type="project" value="UniProtKB-KW"/>
</dbReference>
<sequence>MRPPTGTTTRFFLLIGAVLATGSLAFTALYFAVPEHQERQRAASACEAREKATIAPMRTAADIEPYARGLDRVKRCYVPVYREQIRWVLVGDTAMLGLAGLLYLLHPWWRVRRWRLAELRGVDDPGTVQRLDTLSREMGLARSPTWMVSADGGVDGLAFGLPGRRRVMLTAGLLKRAGADPTVLRAVAGHELAHLRNRDVDVTYLTIALWWAFVAATLVPTLVVVTAHPEVFTGPPGWLPGTLWRTAVIETLLPMAVLTAIVVLTRNAILRVREVHADTTAATLAGPDGKLVMERALRHVPESTFRFRPRWTRMHPTPGQRRAALACPSTSARPSLWEMAGIGLTAGLFAVPATFELSAALVTRNLLQPQAIIGLVTGLLVAGLLTTTLWRWVADRPEHRPGLRTCLAVPTALVAGFMAGDPISFHSSHPLWSEESGWWPSLLTYATAGLALAGGMTAVAVWTASTIRHAPARMASILVTVATLAGALFFISWWQSVSSGWGPVQLGAPPRPDGSNAWYTTVTRLTGTDWLPVEALVISPAVPVAVLLLSSAPLLTAARRGTRPSPALRIGLASGLAAACLAIALVLAAETALPTTVRWAPDCHLSLTCTSFLNAFTDTQKAMILLVQGVVAFAVSARHRAHRPALVLLATTVSALVATAGTVFVATPLIRWTGLMDPPMDNWFAVPNAADFATITLYTVLVEGLVIVVPCAALGALLSRRFARTDETPLPRRPAILAVTAVLVLAAAIRIPTAWTYWA</sequence>
<dbReference type="EMBL" id="QVNQ01000006">
    <property type="protein sequence ID" value="RFS83549.1"/>
    <property type="molecule type" value="Genomic_DNA"/>
</dbReference>
<dbReference type="Pfam" id="PF01435">
    <property type="entry name" value="Peptidase_M48"/>
    <property type="match status" value="1"/>
</dbReference>
<evidence type="ECO:0000256" key="9">
    <source>
        <dbReference type="ARBA" id="ARBA00023049"/>
    </source>
</evidence>
<keyword evidence="4 11" id="KW-0812">Transmembrane</keyword>
<dbReference type="PANTHER" id="PTHR43221:SF2">
    <property type="entry name" value="PROTEASE HTPX HOMOLOG"/>
    <property type="match status" value="1"/>
</dbReference>
<feature type="transmembrane region" description="Helical" evidence="11">
    <location>
        <begin position="567"/>
        <end position="589"/>
    </location>
</feature>
<protein>
    <recommendedName>
        <fullName evidence="12">Peptidase M48 domain-containing protein</fullName>
    </recommendedName>
</protein>
<proteinExistence type="predicted"/>
<dbReference type="InterPro" id="IPR050083">
    <property type="entry name" value="HtpX_protease"/>
</dbReference>
<keyword evidence="7" id="KW-0862">Zinc</keyword>
<keyword evidence="5" id="KW-0479">Metal-binding</keyword>
<dbReference type="Gene3D" id="3.30.2010.10">
    <property type="entry name" value="Metalloproteases ('zincins'), catalytic domain"/>
    <property type="match status" value="1"/>
</dbReference>
<feature type="transmembrane region" description="Helical" evidence="11">
    <location>
        <begin position="202"/>
        <end position="223"/>
    </location>
</feature>
<dbReference type="PANTHER" id="PTHR43221">
    <property type="entry name" value="PROTEASE HTPX"/>
    <property type="match status" value="1"/>
</dbReference>
<evidence type="ECO:0000256" key="3">
    <source>
        <dbReference type="ARBA" id="ARBA00022670"/>
    </source>
</evidence>
<feature type="transmembrane region" description="Helical" evidence="11">
    <location>
        <begin position="402"/>
        <end position="419"/>
    </location>
</feature>
<keyword evidence="8 11" id="KW-1133">Transmembrane helix</keyword>
<evidence type="ECO:0000313" key="14">
    <source>
        <dbReference type="Proteomes" id="UP000262882"/>
    </source>
</evidence>
<feature type="transmembrane region" description="Helical" evidence="11">
    <location>
        <begin position="535"/>
        <end position="555"/>
    </location>
</feature>
<evidence type="ECO:0000259" key="12">
    <source>
        <dbReference type="Pfam" id="PF01435"/>
    </source>
</evidence>
<feature type="domain" description="Peptidase M48" evidence="12">
    <location>
        <begin position="134"/>
        <end position="325"/>
    </location>
</feature>
<keyword evidence="6" id="KW-0378">Hydrolase</keyword>
<feature type="transmembrane region" description="Helical" evidence="11">
    <location>
        <begin position="243"/>
        <end position="264"/>
    </location>
</feature>
<gene>
    <name evidence="13" type="ORF">D0T12_21170</name>
</gene>
<feature type="transmembrane region" description="Helical" evidence="11">
    <location>
        <begin position="692"/>
        <end position="714"/>
    </location>
</feature>
<feature type="transmembrane region" description="Helical" evidence="11">
    <location>
        <begin position="474"/>
        <end position="494"/>
    </location>
</feature>
<dbReference type="GO" id="GO:0046872">
    <property type="term" value="F:metal ion binding"/>
    <property type="evidence" value="ECO:0007669"/>
    <property type="project" value="UniProtKB-KW"/>
</dbReference>
<evidence type="ECO:0000256" key="7">
    <source>
        <dbReference type="ARBA" id="ARBA00022833"/>
    </source>
</evidence>
<keyword evidence="3" id="KW-0645">Protease</keyword>
<keyword evidence="2" id="KW-1003">Cell membrane</keyword>
<evidence type="ECO:0000256" key="11">
    <source>
        <dbReference type="SAM" id="Phobius"/>
    </source>
</evidence>
<dbReference type="AlphaFoldDB" id="A0A372GEM0"/>
<feature type="transmembrane region" description="Helical" evidence="11">
    <location>
        <begin position="336"/>
        <end position="355"/>
    </location>
</feature>
<feature type="transmembrane region" description="Helical" evidence="11">
    <location>
        <begin position="439"/>
        <end position="462"/>
    </location>
</feature>
<evidence type="ECO:0000256" key="1">
    <source>
        <dbReference type="ARBA" id="ARBA00001947"/>
    </source>
</evidence>
<dbReference type="InterPro" id="IPR001915">
    <property type="entry name" value="Peptidase_M48"/>
</dbReference>